<dbReference type="HOGENOM" id="CLU_013584_15_4_3"/>
<name>F4Y2Z7_9CYAN</name>
<dbReference type="EMBL" id="GL890971">
    <property type="protein sequence ID" value="EGJ28991.1"/>
    <property type="molecule type" value="Genomic_DNA"/>
</dbReference>
<feature type="domain" description="Reverse transcriptase" evidence="1">
    <location>
        <begin position="91"/>
        <end position="331"/>
    </location>
</feature>
<dbReference type="PANTHER" id="PTHR34047">
    <property type="entry name" value="NUCLEAR INTRON MATURASE 1, MITOCHONDRIAL-RELATED"/>
    <property type="match status" value="1"/>
</dbReference>
<dbReference type="AlphaFoldDB" id="F4Y2Z7"/>
<dbReference type="Pfam" id="PF13655">
    <property type="entry name" value="RVT_N"/>
    <property type="match status" value="1"/>
</dbReference>
<accession>F4Y2Z7</accession>
<evidence type="ECO:0000313" key="3">
    <source>
        <dbReference type="Proteomes" id="UP000003959"/>
    </source>
</evidence>
<dbReference type="PROSITE" id="PS50878">
    <property type="entry name" value="RT_POL"/>
    <property type="match status" value="1"/>
</dbReference>
<dbReference type="NCBIfam" id="TIGR04416">
    <property type="entry name" value="group_II_RT_mat"/>
    <property type="match status" value="1"/>
</dbReference>
<dbReference type="RefSeq" id="WP_008190968.1">
    <property type="nucleotide sequence ID" value="NZ_GL890971.1"/>
</dbReference>
<dbReference type="InterPro" id="IPR051083">
    <property type="entry name" value="GrpII_Intron_Splice-Mob/Def"/>
</dbReference>
<dbReference type="InterPro" id="IPR013597">
    <property type="entry name" value="Mat_intron_G2"/>
</dbReference>
<dbReference type="InterPro" id="IPR043128">
    <property type="entry name" value="Rev_trsase/Diguanyl_cyclase"/>
</dbReference>
<keyword evidence="2" id="KW-0808">Transferase</keyword>
<dbReference type="eggNOG" id="COG3344">
    <property type="taxonomic scope" value="Bacteria"/>
</dbReference>
<dbReference type="Gene3D" id="3.30.70.270">
    <property type="match status" value="1"/>
</dbReference>
<reference evidence="3" key="1">
    <citation type="journal article" date="2011" name="Proc. Natl. Acad. Sci. U.S.A.">
        <title>Genomic insights into the physiology and ecology of the marine filamentous cyanobacterium Lyngbya majuscula.</title>
        <authorList>
            <person name="Jones A.C."/>
            <person name="Monroe E.A."/>
            <person name="Podell S."/>
            <person name="Hess W.R."/>
            <person name="Klages S."/>
            <person name="Esquenazi E."/>
            <person name="Niessen S."/>
            <person name="Hoover H."/>
            <person name="Rothmann M."/>
            <person name="Lasken R.S."/>
            <person name="Yates J.R.III."/>
            <person name="Reinhardt R."/>
            <person name="Kube M."/>
            <person name="Burkart M.D."/>
            <person name="Allen E.E."/>
            <person name="Dorrestein P.C."/>
            <person name="Gerwick W.H."/>
            <person name="Gerwick L."/>
        </authorList>
    </citation>
    <scope>NUCLEOTIDE SEQUENCE [LARGE SCALE GENOMIC DNA]</scope>
    <source>
        <strain evidence="3">3L</strain>
    </source>
</reference>
<evidence type="ECO:0000313" key="2">
    <source>
        <dbReference type="EMBL" id="EGJ28991.1"/>
    </source>
</evidence>
<keyword evidence="3" id="KW-1185">Reference proteome</keyword>
<organism evidence="2 3">
    <name type="scientific">Moorena producens 3L</name>
    <dbReference type="NCBI Taxonomy" id="489825"/>
    <lineage>
        <taxon>Bacteria</taxon>
        <taxon>Bacillati</taxon>
        <taxon>Cyanobacteriota</taxon>
        <taxon>Cyanophyceae</taxon>
        <taxon>Coleofasciculales</taxon>
        <taxon>Coleofasciculaceae</taxon>
        <taxon>Moorena</taxon>
    </lineage>
</organism>
<dbReference type="Proteomes" id="UP000003959">
    <property type="component" value="Unassembled WGS sequence"/>
</dbReference>
<dbReference type="GO" id="GO:0003964">
    <property type="term" value="F:RNA-directed DNA polymerase activity"/>
    <property type="evidence" value="ECO:0007669"/>
    <property type="project" value="UniProtKB-KW"/>
</dbReference>
<proteinExistence type="predicted"/>
<dbReference type="SUPFAM" id="SSF56672">
    <property type="entry name" value="DNA/RNA polymerases"/>
    <property type="match status" value="1"/>
</dbReference>
<gene>
    <name evidence="2" type="ORF">LYNGBM3L_70170</name>
</gene>
<dbReference type="Pfam" id="PF00078">
    <property type="entry name" value="RVT_1"/>
    <property type="match status" value="1"/>
</dbReference>
<keyword evidence="2" id="KW-0548">Nucleotidyltransferase</keyword>
<protein>
    <submittedName>
        <fullName evidence="2">RNA-directed DNA polymerase</fullName>
        <ecNumber evidence="2">2.7.7.49</ecNumber>
    </submittedName>
</protein>
<dbReference type="EC" id="2.7.7.49" evidence="2"/>
<dbReference type="CDD" id="cd01651">
    <property type="entry name" value="RT_G2_intron"/>
    <property type="match status" value="1"/>
</dbReference>
<sequence length="509" mass="59368">MNMSKTQGNQTVEWNRVNWRKLEKVLFKLQKRIYRASQRGDVRVVRKLQKTLMKSWTAKMIAVRRVTQENKGKKTAGIDGKEALTHRQRLALVVNLKIHKKAKPTRRVWIPKPGKTEKRPLGIPTIYDRALQALAKQALEPEWEAKFEPNSYGFRPGRSCHDAIEAIFKAIAQKQKWVLDADIAKCFDKINHETLLTKLNTYPSLRRLIKSWLKAGVMDNGTFSPTKEGTPQGGVISPLLANIALHGMEEHIKQYAETLKIKGRAKTQKRKAMSLIRYADDFVIIHEDQTTVEECQKIISTWLKDIGLELKPSKTKIAHTTDGFDFLGFNIRQYNVGKNQSKQGFKTIIKPSKESIQRHYRQLSDKIDRHRAASQEALIKCLKPIILGWCNYNKTVCSKETFEKIGYMLWNKLQRWGYRRHPNKSKNWVTKKYWGTLGKDRWMFMTSKDNYLPRHAKVEIIRHTKVKDTRSPYDGDLIYWNTRMRKHPEMTNQVRFVGYKPCPVRVLGD</sequence>
<evidence type="ECO:0000259" key="1">
    <source>
        <dbReference type="PROSITE" id="PS50878"/>
    </source>
</evidence>
<dbReference type="InterPro" id="IPR043502">
    <property type="entry name" value="DNA/RNA_pol_sf"/>
</dbReference>
<dbReference type="InterPro" id="IPR025960">
    <property type="entry name" value="RVT_N"/>
</dbReference>
<keyword evidence="2" id="KW-0695">RNA-directed DNA polymerase</keyword>
<dbReference type="InterPro" id="IPR030931">
    <property type="entry name" value="Group_II_RT_mat"/>
</dbReference>
<dbReference type="InterPro" id="IPR000477">
    <property type="entry name" value="RT_dom"/>
</dbReference>
<dbReference type="Pfam" id="PF08388">
    <property type="entry name" value="GIIM"/>
    <property type="match status" value="1"/>
</dbReference>
<dbReference type="PANTHER" id="PTHR34047:SF10">
    <property type="entry name" value="GROUP II INTRON-ASSOCIATED OPEN READING FRAME"/>
    <property type="match status" value="1"/>
</dbReference>